<dbReference type="OrthoDB" id="408373at2759"/>
<evidence type="ECO:0000313" key="3">
    <source>
        <dbReference type="Proteomes" id="UP000177622"/>
    </source>
</evidence>
<comment type="caution">
    <text evidence="2">The sequence shown here is derived from an EMBL/GenBank/DDBJ whole genome shotgun (WGS) entry which is preliminary data.</text>
</comment>
<dbReference type="GO" id="GO:0017000">
    <property type="term" value="P:antibiotic biosynthetic process"/>
    <property type="evidence" value="ECO:0007669"/>
    <property type="project" value="UniProtKB-ARBA"/>
</dbReference>
<name>A0A1F5LZ46_PENAI</name>
<dbReference type="Pfam" id="PF12697">
    <property type="entry name" value="Abhydrolase_6"/>
    <property type="match status" value="1"/>
</dbReference>
<dbReference type="Proteomes" id="UP000177622">
    <property type="component" value="Unassembled WGS sequence"/>
</dbReference>
<dbReference type="EMBL" id="LXJU01000001">
    <property type="protein sequence ID" value="OGE58394.1"/>
    <property type="molecule type" value="Genomic_DNA"/>
</dbReference>
<dbReference type="RefSeq" id="XP_022493817.1">
    <property type="nucleotide sequence ID" value="XM_022626263.1"/>
</dbReference>
<dbReference type="GeneID" id="34570997"/>
<organism evidence="2 3">
    <name type="scientific">Penicillium arizonense</name>
    <dbReference type="NCBI Taxonomy" id="1835702"/>
    <lineage>
        <taxon>Eukaryota</taxon>
        <taxon>Fungi</taxon>
        <taxon>Dikarya</taxon>
        <taxon>Ascomycota</taxon>
        <taxon>Pezizomycotina</taxon>
        <taxon>Eurotiomycetes</taxon>
        <taxon>Eurotiomycetidae</taxon>
        <taxon>Eurotiales</taxon>
        <taxon>Aspergillaceae</taxon>
        <taxon>Penicillium</taxon>
    </lineage>
</organism>
<dbReference type="AlphaFoldDB" id="A0A1F5LZ46"/>
<proteinExistence type="predicted"/>
<keyword evidence="3" id="KW-1185">Reference proteome</keyword>
<dbReference type="PANTHER" id="PTHR37017:SF11">
    <property type="entry name" value="ESTERASE_LIPASE_THIOESTERASE DOMAIN-CONTAINING PROTEIN"/>
    <property type="match status" value="1"/>
</dbReference>
<gene>
    <name evidence="2" type="ORF">PENARI_c001G01897</name>
</gene>
<dbReference type="Gene3D" id="3.40.50.1820">
    <property type="entry name" value="alpha/beta hydrolase"/>
    <property type="match status" value="1"/>
</dbReference>
<dbReference type="InterPro" id="IPR029058">
    <property type="entry name" value="AB_hydrolase_fold"/>
</dbReference>
<sequence length="258" mass="27981">MSPTPTLIFIHGAWHSAECWLDVVSDVEKHGYRCLTPQLVFCGTAEPVNSLASSVSQIQTLIAQETGNGNDVVLINHSFGGSVGCSSVKGFSQKDPSKLTPNSGKVIGIIQLCAFMPPSNTSLYDMIDPSDTFHHSSPDGWEVIDKRNPEDLFYNDLDQESAQLWKGRLLKHSTATLKDRESIYAGWADVPVSYIFAARDQAIPIQIQEAMVAAARGAGASITTRTLDSGHSPFLSKIDETVSSILEDVETFKLGSAH</sequence>
<reference evidence="2 3" key="1">
    <citation type="journal article" date="2016" name="Sci. Rep.">
        <title>Penicillium arizonense, a new, genome sequenced fungal species, reveals a high chemical diversity in secreted metabolites.</title>
        <authorList>
            <person name="Grijseels S."/>
            <person name="Nielsen J.C."/>
            <person name="Randelovic M."/>
            <person name="Nielsen J."/>
            <person name="Nielsen K.F."/>
            <person name="Workman M."/>
            <person name="Frisvad J.C."/>
        </authorList>
    </citation>
    <scope>NUCLEOTIDE SEQUENCE [LARGE SCALE GENOMIC DNA]</scope>
    <source>
        <strain evidence="2 3">CBS 141311</strain>
    </source>
</reference>
<dbReference type="InterPro" id="IPR052897">
    <property type="entry name" value="Sec-Metab_Biosynth_Hydrolase"/>
</dbReference>
<dbReference type="InterPro" id="IPR000073">
    <property type="entry name" value="AB_hydrolase_1"/>
</dbReference>
<protein>
    <recommendedName>
        <fullName evidence="1">AB hydrolase-1 domain-containing protein</fullName>
    </recommendedName>
</protein>
<dbReference type="GO" id="GO:0072330">
    <property type="term" value="P:monocarboxylic acid biosynthetic process"/>
    <property type="evidence" value="ECO:0007669"/>
    <property type="project" value="UniProtKB-ARBA"/>
</dbReference>
<evidence type="ECO:0000313" key="2">
    <source>
        <dbReference type="EMBL" id="OGE58394.1"/>
    </source>
</evidence>
<accession>A0A1F5LZ46</accession>
<feature type="domain" description="AB hydrolase-1" evidence="1">
    <location>
        <begin position="7"/>
        <end position="241"/>
    </location>
</feature>
<dbReference type="PANTHER" id="PTHR37017">
    <property type="entry name" value="AB HYDROLASE-1 DOMAIN-CONTAINING PROTEIN-RELATED"/>
    <property type="match status" value="1"/>
</dbReference>
<dbReference type="STRING" id="1835702.A0A1F5LZ46"/>
<evidence type="ECO:0000259" key="1">
    <source>
        <dbReference type="Pfam" id="PF12697"/>
    </source>
</evidence>
<dbReference type="SUPFAM" id="SSF53474">
    <property type="entry name" value="alpha/beta-Hydrolases"/>
    <property type="match status" value="1"/>
</dbReference>